<dbReference type="OrthoDB" id="9776281at2"/>
<name>K4KI92_SIMAS</name>
<feature type="binding site" evidence="8">
    <location>
        <position position="104"/>
    </location>
    <ligand>
        <name>ATP</name>
        <dbReference type="ChEBI" id="CHEBI:30616"/>
    </ligand>
</feature>
<evidence type="ECO:0000256" key="1">
    <source>
        <dbReference type="ARBA" id="ARBA00009747"/>
    </source>
</evidence>
<organism evidence="9 10">
    <name type="scientific">Simiduia agarivorans (strain DSM 21679 / JCM 13881 / BCRC 17597 / SA1)</name>
    <dbReference type="NCBI Taxonomy" id="1117647"/>
    <lineage>
        <taxon>Bacteria</taxon>
        <taxon>Pseudomonadati</taxon>
        <taxon>Pseudomonadota</taxon>
        <taxon>Gammaproteobacteria</taxon>
        <taxon>Cellvibrionales</taxon>
        <taxon>Cellvibrionaceae</taxon>
        <taxon>Simiduia</taxon>
    </lineage>
</organism>
<feature type="binding site" evidence="8">
    <location>
        <position position="244"/>
    </location>
    <ligand>
        <name>Mg(2+)</name>
        <dbReference type="ChEBI" id="CHEBI:18420"/>
    </ligand>
</feature>
<evidence type="ECO:0000313" key="10">
    <source>
        <dbReference type="Proteomes" id="UP000000466"/>
    </source>
</evidence>
<keyword evidence="8" id="KW-0464">Manganese</keyword>
<comment type="catalytic activity">
    <reaction evidence="8">
        <text>L-histidyl-[protein] + UTP = N(tele)-(5'-uridylyl)-L-histidyl-[protein] + diphosphate</text>
        <dbReference type="Rhea" id="RHEA:83891"/>
        <dbReference type="Rhea" id="RHEA-COMP:9745"/>
        <dbReference type="Rhea" id="RHEA-COMP:20239"/>
        <dbReference type="ChEBI" id="CHEBI:29979"/>
        <dbReference type="ChEBI" id="CHEBI:33019"/>
        <dbReference type="ChEBI" id="CHEBI:46398"/>
        <dbReference type="ChEBI" id="CHEBI:233474"/>
    </reaction>
</comment>
<comment type="catalytic activity">
    <reaction evidence="8">
        <text>L-tyrosyl-[protein] + ATP = O-(5'-adenylyl)-L-tyrosyl-[protein] + diphosphate</text>
        <dbReference type="Rhea" id="RHEA:54288"/>
        <dbReference type="Rhea" id="RHEA-COMP:10136"/>
        <dbReference type="Rhea" id="RHEA-COMP:13846"/>
        <dbReference type="ChEBI" id="CHEBI:30616"/>
        <dbReference type="ChEBI" id="CHEBI:33019"/>
        <dbReference type="ChEBI" id="CHEBI:46858"/>
        <dbReference type="ChEBI" id="CHEBI:83624"/>
        <dbReference type="EC" id="2.7.7.108"/>
    </reaction>
</comment>
<feature type="binding site" evidence="8">
    <location>
        <position position="253"/>
    </location>
    <ligand>
        <name>ATP</name>
        <dbReference type="ChEBI" id="CHEBI:30616"/>
    </ligand>
</feature>
<dbReference type="InterPro" id="IPR003846">
    <property type="entry name" value="SelO"/>
</dbReference>
<feature type="binding site" evidence="8">
    <location>
        <position position="117"/>
    </location>
    <ligand>
        <name>ATP</name>
        <dbReference type="ChEBI" id="CHEBI:30616"/>
    </ligand>
</feature>
<evidence type="ECO:0000256" key="6">
    <source>
        <dbReference type="ARBA" id="ARBA00022840"/>
    </source>
</evidence>
<feature type="active site" description="Proton acceptor" evidence="8">
    <location>
        <position position="243"/>
    </location>
</feature>
<dbReference type="PANTHER" id="PTHR32057:SF14">
    <property type="entry name" value="PROTEIN ADENYLYLTRANSFERASE SELO, MITOCHONDRIAL"/>
    <property type="match status" value="1"/>
</dbReference>
<evidence type="ECO:0000256" key="5">
    <source>
        <dbReference type="ARBA" id="ARBA00022741"/>
    </source>
</evidence>
<comment type="cofactor">
    <cofactor evidence="8">
        <name>Mg(2+)</name>
        <dbReference type="ChEBI" id="CHEBI:18420"/>
    </cofactor>
    <cofactor evidence="8">
        <name>Mn(2+)</name>
        <dbReference type="ChEBI" id="CHEBI:29035"/>
    </cofactor>
</comment>
<feature type="binding site" evidence="8">
    <location>
        <position position="167"/>
    </location>
    <ligand>
        <name>ATP</name>
        <dbReference type="ChEBI" id="CHEBI:30616"/>
    </ligand>
</feature>
<dbReference type="HOGENOM" id="CLU_010245_4_0_6"/>
<dbReference type="GO" id="GO:0005524">
    <property type="term" value="F:ATP binding"/>
    <property type="evidence" value="ECO:0007669"/>
    <property type="project" value="UniProtKB-UniRule"/>
</dbReference>
<evidence type="ECO:0000256" key="8">
    <source>
        <dbReference type="HAMAP-Rule" id="MF_00692"/>
    </source>
</evidence>
<feature type="binding site" evidence="8">
    <location>
        <position position="84"/>
    </location>
    <ligand>
        <name>ATP</name>
        <dbReference type="ChEBI" id="CHEBI:30616"/>
    </ligand>
</feature>
<evidence type="ECO:0000256" key="2">
    <source>
        <dbReference type="ARBA" id="ARBA00022679"/>
    </source>
</evidence>
<dbReference type="GO" id="GO:0030145">
    <property type="term" value="F:manganese ion binding"/>
    <property type="evidence" value="ECO:0007669"/>
    <property type="project" value="UniProtKB-UniRule"/>
</dbReference>
<feature type="binding site" evidence="8">
    <location>
        <position position="174"/>
    </location>
    <ligand>
        <name>ATP</name>
        <dbReference type="ChEBI" id="CHEBI:30616"/>
    </ligand>
</feature>
<dbReference type="GO" id="GO:0000287">
    <property type="term" value="F:magnesium ion binding"/>
    <property type="evidence" value="ECO:0007669"/>
    <property type="project" value="UniProtKB-UniRule"/>
</dbReference>
<comment type="function">
    <text evidence="8">Nucleotidyltransferase involved in the post-translational modification of proteins. It can catalyze the addition of adenosine monophosphate (AMP) or uridine monophosphate (UMP) to a protein, resulting in modifications known as AMPylation and UMPylation.</text>
</comment>
<dbReference type="EC" id="2.7.7.108" evidence="8"/>
<reference evidence="9 10" key="1">
    <citation type="journal article" date="2013" name="Genome Announc.">
        <title>Complete genome sequence of Simiduia agarivorans SA1(T), a marine bacterium able to degrade a variety of polysaccharides.</title>
        <authorList>
            <person name="Lin S.Y."/>
            <person name="Shieh W.Y."/>
            <person name="Chen J.S."/>
            <person name="Tang S.L."/>
        </authorList>
    </citation>
    <scope>NUCLEOTIDE SEQUENCE [LARGE SCALE GENOMIC DNA]</scope>
    <source>
        <strain evidence="10">DSM 21679 / JCM 13881 / BCRC 17597 / SA1</strain>
    </source>
</reference>
<feature type="binding site" evidence="8">
    <location>
        <position position="82"/>
    </location>
    <ligand>
        <name>ATP</name>
        <dbReference type="ChEBI" id="CHEBI:30616"/>
    </ligand>
</feature>
<dbReference type="EMBL" id="CP003746">
    <property type="protein sequence ID" value="AFU98869.1"/>
    <property type="molecule type" value="Genomic_DNA"/>
</dbReference>
<keyword evidence="10" id="KW-1185">Reference proteome</keyword>
<dbReference type="PANTHER" id="PTHR32057">
    <property type="entry name" value="PROTEIN ADENYLYLTRANSFERASE SELO, MITOCHONDRIAL"/>
    <property type="match status" value="1"/>
</dbReference>
<dbReference type="RefSeq" id="WP_015047034.1">
    <property type="nucleotide sequence ID" value="NC_018868.3"/>
</dbReference>
<dbReference type="Pfam" id="PF02696">
    <property type="entry name" value="SelO"/>
    <property type="match status" value="1"/>
</dbReference>
<evidence type="ECO:0000313" key="9">
    <source>
        <dbReference type="EMBL" id="AFU98869.1"/>
    </source>
</evidence>
<keyword evidence="2 8" id="KW-0808">Transferase</keyword>
<feature type="binding site" evidence="8">
    <location>
        <position position="253"/>
    </location>
    <ligand>
        <name>Mg(2+)</name>
        <dbReference type="ChEBI" id="CHEBI:18420"/>
    </ligand>
</feature>
<protein>
    <recommendedName>
        <fullName evidence="8">Protein nucleotidyltransferase YdiU</fullName>
        <ecNumber evidence="8">2.7.7.-</ecNumber>
    </recommendedName>
    <alternativeName>
        <fullName evidence="8">Protein adenylyltransferase YdiU</fullName>
        <ecNumber evidence="8">2.7.7.108</ecNumber>
    </alternativeName>
    <alternativeName>
        <fullName evidence="8">Protein uridylyltransferase YdiU</fullName>
        <ecNumber evidence="8">2.7.7.-</ecNumber>
    </alternativeName>
</protein>
<keyword evidence="3 8" id="KW-0548">Nucleotidyltransferase</keyword>
<dbReference type="Proteomes" id="UP000000466">
    <property type="component" value="Chromosome"/>
</dbReference>
<keyword evidence="4 8" id="KW-0479">Metal-binding</keyword>
<dbReference type="NCBIfam" id="NF000658">
    <property type="entry name" value="PRK00029.1"/>
    <property type="match status" value="1"/>
</dbReference>
<dbReference type="KEGG" id="saga:M5M_08400"/>
<keyword evidence="7 8" id="KW-0460">Magnesium</keyword>
<accession>K4KI92</accession>
<sequence>MITPKFDNSFARLGADFGTRVSPAPLQGAQLIHCNQSLLATLQMDAELARQLVEGQDLPDDIEPFAMVYAGHQFGGFSPQLGDGRGLLLGEWRVGDHRYDLHLKGAGKTPYSRFGDGRAVLRSSIREYLASAALNALGVPSSSALAIAASDEPVQREQLETGAGLLRVSQCHIRFGHFEYFFYQRMEPQLAQLIDYCARRYLALDADTAQQAQALLEMATQNTARMIAHWQAIGFAHGVMNTDNMSLIGETFDFGPFAFLDRFDPGHICNHSDDQGRYRFDRQPNIGLWNLNALAHTFSALLPMDTLRRILAGYEQELSQHYHQLMMAKLGLTSDPSEQKHALLTDLLSLLEQDQVDYTTFFARLSQDPQSARDLCIDRPRADQWMADYQRLCDANADDTTIAAMRQINPLLVLRNHHAQTVIEAAEAGDYSLLADLMQALQQPYAPARLKEPWVQPPPAHLRAKPISCSS</sequence>
<proteinExistence type="inferred from homology"/>
<evidence type="ECO:0000256" key="7">
    <source>
        <dbReference type="ARBA" id="ARBA00022842"/>
    </source>
</evidence>
<keyword evidence="6 8" id="KW-0067">ATP-binding</keyword>
<gene>
    <name evidence="8" type="primary">ydiU</name>
    <name evidence="8" type="synonym">selO</name>
    <name evidence="9" type="ordered locus">M5M_08400</name>
</gene>
<dbReference type="HAMAP" id="MF_00692">
    <property type="entry name" value="SelO"/>
    <property type="match status" value="1"/>
</dbReference>
<comment type="catalytic activity">
    <reaction evidence="8">
        <text>L-threonyl-[protein] + ATP = 3-O-(5'-adenylyl)-L-threonyl-[protein] + diphosphate</text>
        <dbReference type="Rhea" id="RHEA:54292"/>
        <dbReference type="Rhea" id="RHEA-COMP:11060"/>
        <dbReference type="Rhea" id="RHEA-COMP:13847"/>
        <dbReference type="ChEBI" id="CHEBI:30013"/>
        <dbReference type="ChEBI" id="CHEBI:30616"/>
        <dbReference type="ChEBI" id="CHEBI:33019"/>
        <dbReference type="ChEBI" id="CHEBI:138113"/>
        <dbReference type="EC" id="2.7.7.108"/>
    </reaction>
</comment>
<comment type="catalytic activity">
    <reaction evidence="8">
        <text>L-tyrosyl-[protein] + UTP = O-(5'-uridylyl)-L-tyrosyl-[protein] + diphosphate</text>
        <dbReference type="Rhea" id="RHEA:83887"/>
        <dbReference type="Rhea" id="RHEA-COMP:10136"/>
        <dbReference type="Rhea" id="RHEA-COMP:20238"/>
        <dbReference type="ChEBI" id="CHEBI:33019"/>
        <dbReference type="ChEBI" id="CHEBI:46398"/>
        <dbReference type="ChEBI" id="CHEBI:46858"/>
        <dbReference type="ChEBI" id="CHEBI:90602"/>
    </reaction>
</comment>
<feature type="binding site" evidence="8">
    <location>
        <position position="116"/>
    </location>
    <ligand>
        <name>ATP</name>
        <dbReference type="ChEBI" id="CHEBI:30616"/>
    </ligand>
</feature>
<feature type="binding site" evidence="8">
    <location>
        <position position="85"/>
    </location>
    <ligand>
        <name>ATP</name>
        <dbReference type="ChEBI" id="CHEBI:30616"/>
    </ligand>
</feature>
<dbReference type="eggNOG" id="COG0397">
    <property type="taxonomic scope" value="Bacteria"/>
</dbReference>
<dbReference type="GO" id="GO:0070733">
    <property type="term" value="F:AMPylase activity"/>
    <property type="evidence" value="ECO:0007669"/>
    <property type="project" value="UniProtKB-EC"/>
</dbReference>
<comment type="similarity">
    <text evidence="1 8">Belongs to the SELO family.</text>
</comment>
<dbReference type="EC" id="2.7.7.-" evidence="8"/>
<evidence type="ECO:0000256" key="4">
    <source>
        <dbReference type="ARBA" id="ARBA00022723"/>
    </source>
</evidence>
<comment type="catalytic activity">
    <reaction evidence="8">
        <text>L-seryl-[protein] + UTP = O-(5'-uridylyl)-L-seryl-[protein] + diphosphate</text>
        <dbReference type="Rhea" id="RHEA:64604"/>
        <dbReference type="Rhea" id="RHEA-COMP:9863"/>
        <dbReference type="Rhea" id="RHEA-COMP:16635"/>
        <dbReference type="ChEBI" id="CHEBI:29999"/>
        <dbReference type="ChEBI" id="CHEBI:33019"/>
        <dbReference type="ChEBI" id="CHEBI:46398"/>
        <dbReference type="ChEBI" id="CHEBI:156051"/>
    </reaction>
</comment>
<comment type="catalytic activity">
    <reaction evidence="8">
        <text>L-seryl-[protein] + ATP = 3-O-(5'-adenylyl)-L-seryl-[protein] + diphosphate</text>
        <dbReference type="Rhea" id="RHEA:58120"/>
        <dbReference type="Rhea" id="RHEA-COMP:9863"/>
        <dbReference type="Rhea" id="RHEA-COMP:15073"/>
        <dbReference type="ChEBI" id="CHEBI:29999"/>
        <dbReference type="ChEBI" id="CHEBI:30616"/>
        <dbReference type="ChEBI" id="CHEBI:33019"/>
        <dbReference type="ChEBI" id="CHEBI:142516"/>
        <dbReference type="EC" id="2.7.7.108"/>
    </reaction>
</comment>
<keyword evidence="5 8" id="KW-0547">Nucleotide-binding</keyword>
<dbReference type="STRING" id="1117647.M5M_08400"/>
<evidence type="ECO:0000256" key="3">
    <source>
        <dbReference type="ARBA" id="ARBA00022695"/>
    </source>
</evidence>
<dbReference type="AlphaFoldDB" id="K4KI92"/>